<dbReference type="Pfam" id="PF23961">
    <property type="entry name" value="Phage_tail_terminator_9"/>
    <property type="match status" value="1"/>
</dbReference>
<protein>
    <recommendedName>
        <fullName evidence="1">Phage neck terminator protein gp12-like domain-containing protein</fullName>
    </recommendedName>
</protein>
<proteinExistence type="predicted"/>
<reference evidence="3" key="1">
    <citation type="submission" date="2014-08" db="EMBL/GenBank/DDBJ databases">
        <authorList>
            <person name="Mandeville R."/>
        </authorList>
    </citation>
    <scope>NUCLEOTIDE SEQUENCE [LARGE SCALE GENOMIC DNA]</scope>
</reference>
<dbReference type="NCBIfam" id="NF047498">
    <property type="entry name" value="LIC_12616_fam"/>
    <property type="match status" value="1"/>
</dbReference>
<dbReference type="KEGG" id="vg:29124405"/>
<feature type="domain" description="Phage neck terminator protein gp12-like" evidence="1">
    <location>
        <begin position="12"/>
        <end position="159"/>
    </location>
</feature>
<sequence length="175" mass="19162">MATTTLQQFSIKDLRELVQKLLTLPDGACIIGEESGTVDGTPYVYLRPGDAYDFGPPRTRQGSDGFEYVSKPMMTAVRITAVGKNAAELMRKLHIALGSSPAKQFNRLRHYAITKISKIDNVGGAIGAGYAQKSMLTVDISYVHKVKIEQPYIYKVDITCMDDNGNKATGTVEEP</sequence>
<evidence type="ECO:0000259" key="1">
    <source>
        <dbReference type="Pfam" id="PF23961"/>
    </source>
</evidence>
<dbReference type="EMBL" id="KM366099">
    <property type="protein sequence ID" value="AIT13848.1"/>
    <property type="molecule type" value="Genomic_DNA"/>
</dbReference>
<organism evidence="2 3">
    <name type="scientific">Salmonella phage BP63</name>
    <dbReference type="NCBI Taxonomy" id="1543205"/>
    <lineage>
        <taxon>Viruses</taxon>
        <taxon>Duplodnaviria</taxon>
        <taxon>Heunggongvirae</taxon>
        <taxon>Uroviricota</taxon>
        <taxon>Caudoviricetes</taxon>
        <taxon>Rosemountvirus</taxon>
        <taxon>Rosemountvirus BP63</taxon>
    </lineage>
</organism>
<dbReference type="GeneID" id="29124405"/>
<dbReference type="RefSeq" id="YP_009302946.1">
    <property type="nucleotide sequence ID" value="NC_031250.1"/>
</dbReference>
<keyword evidence="3" id="KW-1185">Reference proteome</keyword>
<evidence type="ECO:0000313" key="2">
    <source>
        <dbReference type="EMBL" id="AIT13848.1"/>
    </source>
</evidence>
<dbReference type="InterPro" id="IPR057087">
    <property type="entry name" value="Gp12-like"/>
</dbReference>
<name>A0A140XG58_9CAUD</name>
<accession>A0A140XG58</accession>
<evidence type="ECO:0000313" key="3">
    <source>
        <dbReference type="Proteomes" id="UP000203504"/>
    </source>
</evidence>
<dbReference type="Proteomes" id="UP000203504">
    <property type="component" value="Segment"/>
</dbReference>
<gene>
    <name evidence="2" type="ORF">BP63_27</name>
</gene>